<comment type="caution">
    <text evidence="2">The sequence shown here is derived from an EMBL/GenBank/DDBJ whole genome shotgun (WGS) entry which is preliminary data.</text>
</comment>
<gene>
    <name evidence="2" type="ORF">FD09_GL002820</name>
</gene>
<keyword evidence="3" id="KW-1185">Reference proteome</keyword>
<organism evidence="2 3">
    <name type="scientific">Schleiferilactobacillus perolens DSM 12744</name>
    <dbReference type="NCBI Taxonomy" id="1423792"/>
    <lineage>
        <taxon>Bacteria</taxon>
        <taxon>Bacillati</taxon>
        <taxon>Bacillota</taxon>
        <taxon>Bacilli</taxon>
        <taxon>Lactobacillales</taxon>
        <taxon>Lactobacillaceae</taxon>
        <taxon>Schleiferilactobacillus</taxon>
    </lineage>
</organism>
<dbReference type="PATRIC" id="fig|1423792.3.peg.2884"/>
<sequence length="204" mass="23343">MMMRKDTVLVDSDQQTRRMKKMNKEDAKKQIAERLELASRLDDPLTGNQKAALVRSLQATVDAIEVEHKPVVLPQKVGEYVEDVKNDALGDLHMFLDIDWDIHGAAEASEYRKRERLNAALNMIDAYRYGWTPEREKRFLLPMTVASDGTVTLYAFLDIDSDWNANWTDDDKAAVYNQYTVTQACIDSAPAWVKAIKPVEVRHD</sequence>
<protein>
    <submittedName>
        <fullName evidence="2">Uncharacterized protein</fullName>
    </submittedName>
</protein>
<dbReference type="AlphaFoldDB" id="A0A0R1MXS4"/>
<evidence type="ECO:0000313" key="3">
    <source>
        <dbReference type="Proteomes" id="UP000051330"/>
    </source>
</evidence>
<dbReference type="Proteomes" id="UP000051330">
    <property type="component" value="Unassembled WGS sequence"/>
</dbReference>
<name>A0A0R1MXS4_9LACO</name>
<feature type="region of interest" description="Disordered" evidence="1">
    <location>
        <begin position="1"/>
        <end position="26"/>
    </location>
</feature>
<reference evidence="2 3" key="1">
    <citation type="journal article" date="2015" name="Genome Announc.">
        <title>Expanding the biotechnology potential of lactobacilli through comparative genomics of 213 strains and associated genera.</title>
        <authorList>
            <person name="Sun Z."/>
            <person name="Harris H.M."/>
            <person name="McCann A."/>
            <person name="Guo C."/>
            <person name="Argimon S."/>
            <person name="Zhang W."/>
            <person name="Yang X."/>
            <person name="Jeffery I.B."/>
            <person name="Cooney J.C."/>
            <person name="Kagawa T.F."/>
            <person name="Liu W."/>
            <person name="Song Y."/>
            <person name="Salvetti E."/>
            <person name="Wrobel A."/>
            <person name="Rasinkangas P."/>
            <person name="Parkhill J."/>
            <person name="Rea M.C."/>
            <person name="O'Sullivan O."/>
            <person name="Ritari J."/>
            <person name="Douillard F.P."/>
            <person name="Paul Ross R."/>
            <person name="Yang R."/>
            <person name="Briner A.E."/>
            <person name="Felis G.E."/>
            <person name="de Vos W.M."/>
            <person name="Barrangou R."/>
            <person name="Klaenhammer T.R."/>
            <person name="Caufield P.W."/>
            <person name="Cui Y."/>
            <person name="Zhang H."/>
            <person name="O'Toole P.W."/>
        </authorList>
    </citation>
    <scope>NUCLEOTIDE SEQUENCE [LARGE SCALE GENOMIC DNA]</scope>
    <source>
        <strain evidence="2 3">DSM 12744</strain>
    </source>
</reference>
<evidence type="ECO:0000313" key="2">
    <source>
        <dbReference type="EMBL" id="KRL12833.1"/>
    </source>
</evidence>
<accession>A0A0R1MXS4</accession>
<proteinExistence type="predicted"/>
<evidence type="ECO:0000256" key="1">
    <source>
        <dbReference type="SAM" id="MobiDB-lite"/>
    </source>
</evidence>
<dbReference type="EMBL" id="AZEC01000006">
    <property type="protein sequence ID" value="KRL12833.1"/>
    <property type="molecule type" value="Genomic_DNA"/>
</dbReference>